<evidence type="ECO:0000313" key="2">
    <source>
        <dbReference type="Proteomes" id="UP000827284"/>
    </source>
</evidence>
<proteinExistence type="predicted"/>
<dbReference type="Proteomes" id="UP000827284">
    <property type="component" value="Unassembled WGS sequence"/>
</dbReference>
<protein>
    <recommendedName>
        <fullName evidence="3">F-box domain-containing protein</fullName>
    </recommendedName>
</protein>
<dbReference type="SUPFAM" id="SSF52047">
    <property type="entry name" value="RNI-like"/>
    <property type="match status" value="1"/>
</dbReference>
<evidence type="ECO:0008006" key="3">
    <source>
        <dbReference type="Google" id="ProtNLM"/>
    </source>
</evidence>
<dbReference type="AlphaFoldDB" id="A0A9P3LT47"/>
<name>A0A9P3LT47_9FUNG</name>
<dbReference type="EMBL" id="BQFW01000002">
    <property type="protein sequence ID" value="GJJ69638.1"/>
    <property type="molecule type" value="Genomic_DNA"/>
</dbReference>
<reference evidence="1" key="1">
    <citation type="submission" date="2021-11" db="EMBL/GenBank/DDBJ databases">
        <authorList>
            <person name="Herlambang A."/>
            <person name="Guo Y."/>
            <person name="Takashima Y."/>
            <person name="Nishizawa T."/>
        </authorList>
    </citation>
    <scope>NUCLEOTIDE SEQUENCE</scope>
    <source>
        <strain evidence="1">E1425</strain>
    </source>
</reference>
<evidence type="ECO:0000313" key="1">
    <source>
        <dbReference type="EMBL" id="GJJ69638.1"/>
    </source>
</evidence>
<reference evidence="1" key="2">
    <citation type="journal article" date="2022" name="Microbiol. Resour. Announc.">
        <title>Whole-Genome Sequence of Entomortierella parvispora E1425, a Mucoromycotan Fungus Associated with Burkholderiaceae-Related Endosymbiotic Bacteria.</title>
        <authorList>
            <person name="Herlambang A."/>
            <person name="Guo Y."/>
            <person name="Takashima Y."/>
            <person name="Narisawa K."/>
            <person name="Ohta H."/>
            <person name="Nishizawa T."/>
        </authorList>
    </citation>
    <scope>NUCLEOTIDE SEQUENCE</scope>
    <source>
        <strain evidence="1">E1425</strain>
    </source>
</reference>
<gene>
    <name evidence="1" type="ORF">EMPS_01986</name>
</gene>
<keyword evidence="2" id="KW-1185">Reference proteome</keyword>
<organism evidence="1 2">
    <name type="scientific">Entomortierella parvispora</name>
    <dbReference type="NCBI Taxonomy" id="205924"/>
    <lineage>
        <taxon>Eukaryota</taxon>
        <taxon>Fungi</taxon>
        <taxon>Fungi incertae sedis</taxon>
        <taxon>Mucoromycota</taxon>
        <taxon>Mortierellomycotina</taxon>
        <taxon>Mortierellomycetes</taxon>
        <taxon>Mortierellales</taxon>
        <taxon>Mortierellaceae</taxon>
        <taxon>Entomortierella</taxon>
    </lineage>
</organism>
<sequence>MVMKDNCLMEPNNPLAVPELLVQIGLYLGRPTLASSIRVSRFWYNLLLPRLWYDLRIKRKEKRPPMDTFRKNAAYIRRLSIDYPLAWEMETVNMSFPYLSTLDYRSGAYEDSMLLRTYFIKKHAATLIDVTTDAMRPPTLEALNDCPNLTRLQIHGNPLKKLFKQEVWPIQEWIRQYKSLWSRLLFLSLSDLSSWTEHSSLFKETQTTWIRSSGCDNTDADVSHIQELRICHPIASFQAYTWLIEYCPDLRRLTWVIPFQTYNQLHEFSPMQQLADWVQAAGPTCQHLEEIALPRLLFRNEDWRRLLSSVRRLSCLDLSKSAFNLESWNILQAHPRHLKTLQRLDLRGCSDLTGKATHAMMCEMPNLEVFRAGGIISSLDLLEDPRPWCCLGLKELALEFMNVPEGVDREMLLLNSDQRRARIAQSNIDETVFVASGESEDVFSLITGLRSLETLSAFSILNHYGTRQELKVPGQLDQWLGSLERLRKLGPEVVGIGEREKQWFRQHWPMIEIDTLAPRFR</sequence>
<accession>A0A9P3LT47</accession>
<dbReference type="Gene3D" id="3.80.10.10">
    <property type="entry name" value="Ribonuclease Inhibitor"/>
    <property type="match status" value="2"/>
</dbReference>
<dbReference type="InterPro" id="IPR032675">
    <property type="entry name" value="LRR_dom_sf"/>
</dbReference>
<comment type="caution">
    <text evidence="1">The sequence shown here is derived from an EMBL/GenBank/DDBJ whole genome shotgun (WGS) entry which is preliminary data.</text>
</comment>
<dbReference type="OrthoDB" id="2394871at2759"/>